<dbReference type="RefSeq" id="WP_116208378.1">
    <property type="nucleotide sequence ID" value="NZ_QUNR01000003.1"/>
</dbReference>
<feature type="compositionally biased region" description="Low complexity" evidence="1">
    <location>
        <begin position="28"/>
        <end position="45"/>
    </location>
</feature>
<accession>A0A3E0H383</accession>
<sequence>MRISSLALLAASSLVLAACGGGGGGSNSGVSPANPTNSNASNAQPVNVAPATPTRSQAGVCRTDQTLAAPRNDNLRIDSVRYLQVVEQDAANANATIVSNKVLSLRVDVLANPGTLSPTRATALVFNPASGRCDTFNLSGPNTIPTQVDNTRLNDAFFVTIPANSVQPGMTITVVFDDNQGRSSAEAARVQRMVVPAIVTGVTETVRVIPLRFNGQTGVANPSSVKSILERTAGVASVNVQTEAPFTPRAFNSRGGFLIFQGPEGEFNANTLVQALNEVDDVCDQLNGAQSSARSSPKCLGVWPDNVRFTSGGLTSSGEIVGVAFVGGKTMMTQSLGGTDIPGIISPYAGTHWLAFRAVTVAHEYGHLLNLNHAACGVGGRTDSRLYSDGRLGNTGAGYDMARDFYFSATQRGANGGRQFGDIMSYCEKEWPSDRGYVLSASYRAGGASSRNAASREVASQRWLKITGFDGHWQVRAVYTAPSTLEATDMAMRLSSSSGQLEQPLMRPQISDLPLASANGPYYVELPTSAVESLSTLSWQLLSGAGQLLSTGVGELLTQP</sequence>
<evidence type="ECO:0000313" key="4">
    <source>
        <dbReference type="Proteomes" id="UP000256774"/>
    </source>
</evidence>
<dbReference type="Proteomes" id="UP000256774">
    <property type="component" value="Unassembled WGS sequence"/>
</dbReference>
<dbReference type="OrthoDB" id="3909977at2"/>
<reference evidence="3 4" key="1">
    <citation type="submission" date="2018-08" db="EMBL/GenBank/DDBJ databases">
        <title>Genomic Encyclopedia of Type Strains, Phase IV (KMG-IV): sequencing the most valuable type-strain genomes for metagenomic binning, comparative biology and taxonomic classification.</title>
        <authorList>
            <person name="Goeker M."/>
        </authorList>
    </citation>
    <scope>NUCLEOTIDE SEQUENCE [LARGE SCALE GENOMIC DNA]</scope>
    <source>
        <strain evidence="3 4">DSM 26022</strain>
    </source>
</reference>
<feature type="signal peptide" evidence="2">
    <location>
        <begin position="1"/>
        <end position="17"/>
    </location>
</feature>
<evidence type="ECO:0000256" key="2">
    <source>
        <dbReference type="SAM" id="SignalP"/>
    </source>
</evidence>
<feature type="region of interest" description="Disordered" evidence="1">
    <location>
        <begin position="25"/>
        <end position="58"/>
    </location>
</feature>
<gene>
    <name evidence="3" type="ORF">DFR26_1550</name>
</gene>
<name>A0A3E0H383_9GAMM</name>
<proteinExistence type="predicted"/>
<dbReference type="PROSITE" id="PS51257">
    <property type="entry name" value="PROKAR_LIPOPROTEIN"/>
    <property type="match status" value="1"/>
</dbReference>
<dbReference type="SUPFAM" id="SSF55486">
    <property type="entry name" value="Metalloproteases ('zincins'), catalytic domain"/>
    <property type="match status" value="1"/>
</dbReference>
<feature type="chain" id="PRO_5017818086" description="Peptidase M43 pregnancy-associated plasma-A domain-containing protein" evidence="2">
    <location>
        <begin position="18"/>
        <end position="560"/>
    </location>
</feature>
<comment type="caution">
    <text evidence="3">The sequence shown here is derived from an EMBL/GenBank/DDBJ whole genome shotgun (WGS) entry which is preliminary data.</text>
</comment>
<evidence type="ECO:0008006" key="5">
    <source>
        <dbReference type="Google" id="ProtNLM"/>
    </source>
</evidence>
<evidence type="ECO:0000313" key="3">
    <source>
        <dbReference type="EMBL" id="REH37767.1"/>
    </source>
</evidence>
<dbReference type="AlphaFoldDB" id="A0A3E0H383"/>
<dbReference type="EMBL" id="QUNR01000003">
    <property type="protein sequence ID" value="REH37767.1"/>
    <property type="molecule type" value="Genomic_DNA"/>
</dbReference>
<organism evidence="3 4">
    <name type="scientific">Paraperlucidibaca baekdonensis</name>
    <dbReference type="NCBI Taxonomy" id="748120"/>
    <lineage>
        <taxon>Bacteria</taxon>
        <taxon>Pseudomonadati</taxon>
        <taxon>Pseudomonadota</taxon>
        <taxon>Gammaproteobacteria</taxon>
        <taxon>Moraxellales</taxon>
        <taxon>Moraxellaceae</taxon>
        <taxon>Paraperlucidibaca</taxon>
    </lineage>
</organism>
<evidence type="ECO:0000256" key="1">
    <source>
        <dbReference type="SAM" id="MobiDB-lite"/>
    </source>
</evidence>
<keyword evidence="4" id="KW-1185">Reference proteome</keyword>
<protein>
    <recommendedName>
        <fullName evidence="5">Peptidase M43 pregnancy-associated plasma-A domain-containing protein</fullName>
    </recommendedName>
</protein>
<keyword evidence="2" id="KW-0732">Signal</keyword>